<comment type="caution">
    <text evidence="2">The sequence shown here is derived from an EMBL/GenBank/DDBJ whole genome shotgun (WGS) entry which is preliminary data.</text>
</comment>
<feature type="region of interest" description="Disordered" evidence="1">
    <location>
        <begin position="19"/>
        <end position="76"/>
    </location>
</feature>
<dbReference type="AlphaFoldDB" id="A0AAE0KTT4"/>
<dbReference type="Proteomes" id="UP001190700">
    <property type="component" value="Unassembled WGS sequence"/>
</dbReference>
<reference evidence="2 4" key="1">
    <citation type="journal article" date="2015" name="Genome Biol. Evol.">
        <title>Comparative Genomics of a Bacterivorous Green Alga Reveals Evolutionary Causalities and Consequences of Phago-Mixotrophic Mode of Nutrition.</title>
        <authorList>
            <person name="Burns J.A."/>
            <person name="Paasch A."/>
            <person name="Narechania A."/>
            <person name="Kim E."/>
        </authorList>
    </citation>
    <scope>NUCLEOTIDE SEQUENCE [LARGE SCALE GENOMIC DNA]</scope>
    <source>
        <strain evidence="2">PLY_AMNH</strain>
    </source>
</reference>
<organism evidence="2 4">
    <name type="scientific">Cymbomonas tetramitiformis</name>
    <dbReference type="NCBI Taxonomy" id="36881"/>
    <lineage>
        <taxon>Eukaryota</taxon>
        <taxon>Viridiplantae</taxon>
        <taxon>Chlorophyta</taxon>
        <taxon>Pyramimonadophyceae</taxon>
        <taxon>Pyramimonadales</taxon>
        <taxon>Pyramimonadaceae</taxon>
        <taxon>Cymbomonas</taxon>
    </lineage>
</organism>
<evidence type="ECO:0000313" key="4">
    <source>
        <dbReference type="Proteomes" id="UP001190700"/>
    </source>
</evidence>
<protein>
    <submittedName>
        <fullName evidence="2">Uncharacterized protein</fullName>
    </submittedName>
</protein>
<dbReference type="EMBL" id="LGRX02017657">
    <property type="protein sequence ID" value="KAK3260478.1"/>
    <property type="molecule type" value="Genomic_DNA"/>
</dbReference>
<name>A0AAE0KTT4_9CHLO</name>
<gene>
    <name evidence="2" type="ORF">CYMTET_30563</name>
    <name evidence="3" type="ORF">CYMTET_6287</name>
</gene>
<dbReference type="EMBL" id="LGRX02001465">
    <property type="protein sequence ID" value="KAK3286142.1"/>
    <property type="molecule type" value="Genomic_DNA"/>
</dbReference>
<evidence type="ECO:0000256" key="1">
    <source>
        <dbReference type="SAM" id="MobiDB-lite"/>
    </source>
</evidence>
<evidence type="ECO:0000313" key="2">
    <source>
        <dbReference type="EMBL" id="KAK3260478.1"/>
    </source>
</evidence>
<feature type="compositionally biased region" description="Low complexity" evidence="1">
    <location>
        <begin position="19"/>
        <end position="37"/>
    </location>
</feature>
<sequence length="99" mass="10870">MAFLATPVMNSQTMLCGQRLQLSSSTSSQARTSTVTQGFFGPFKKDEETTKTTKGRKAPAKKAPAKKTVRGSKKVEEKKGFSFDALLPGRKVDGKRNNW</sequence>
<reference evidence="2" key="2">
    <citation type="submission" date="2023-06" db="EMBL/GenBank/DDBJ databases">
        <title>Long-read-based genome assembly of the green algal bacterivore Cymbomonas tetramitiformis.</title>
        <authorList>
            <person name="Gyaltshen Y."/>
            <person name="Rozenberg A."/>
            <person name="Paasch A."/>
            <person name="Burns J.A."/>
            <person name="Warring S."/>
            <person name="Larson R."/>
            <person name="Maurer-Alcala X."/>
            <person name="Dacks J."/>
            <person name="Kim E."/>
        </authorList>
    </citation>
    <scope>NUCLEOTIDE SEQUENCE</scope>
    <source>
        <strain evidence="2">PLY_AMNH</strain>
    </source>
</reference>
<accession>A0AAE0KTT4</accession>
<evidence type="ECO:0000313" key="3">
    <source>
        <dbReference type="EMBL" id="KAK3286142.1"/>
    </source>
</evidence>
<feature type="compositionally biased region" description="Basic residues" evidence="1">
    <location>
        <begin position="53"/>
        <end position="72"/>
    </location>
</feature>
<keyword evidence="4" id="KW-1185">Reference proteome</keyword>
<proteinExistence type="predicted"/>